<evidence type="ECO:0000256" key="1">
    <source>
        <dbReference type="SAM" id="Phobius"/>
    </source>
</evidence>
<organism evidence="3 4">
    <name type="scientific">Priestia taiwanensis</name>
    <dbReference type="NCBI Taxonomy" id="1347902"/>
    <lineage>
        <taxon>Bacteria</taxon>
        <taxon>Bacillati</taxon>
        <taxon>Bacillota</taxon>
        <taxon>Bacilli</taxon>
        <taxon>Bacillales</taxon>
        <taxon>Bacillaceae</taxon>
        <taxon>Priestia</taxon>
    </lineage>
</organism>
<reference evidence="3" key="2">
    <citation type="submission" date="2020-09" db="EMBL/GenBank/DDBJ databases">
        <authorList>
            <person name="Sun Q."/>
            <person name="Zhou Y."/>
        </authorList>
    </citation>
    <scope>NUCLEOTIDE SEQUENCE</scope>
    <source>
        <strain evidence="3">CGMCC 1.12698</strain>
    </source>
</reference>
<keyword evidence="4" id="KW-1185">Reference proteome</keyword>
<proteinExistence type="predicted"/>
<feature type="transmembrane region" description="Helical" evidence="1">
    <location>
        <begin position="528"/>
        <end position="547"/>
    </location>
</feature>
<keyword evidence="2" id="KW-0732">Signal</keyword>
<comment type="caution">
    <text evidence="3">The sequence shown here is derived from an EMBL/GenBank/DDBJ whole genome shotgun (WGS) entry which is preliminary data.</text>
</comment>
<dbReference type="InterPro" id="IPR018763">
    <property type="entry name" value="DUF2334"/>
</dbReference>
<protein>
    <recommendedName>
        <fullName evidence="5">DUF2334 domain-containing protein</fullName>
    </recommendedName>
</protein>
<keyword evidence="1" id="KW-0472">Membrane</keyword>
<dbReference type="GO" id="GO:0005975">
    <property type="term" value="P:carbohydrate metabolic process"/>
    <property type="evidence" value="ECO:0007669"/>
    <property type="project" value="InterPro"/>
</dbReference>
<keyword evidence="1" id="KW-0812">Transmembrane</keyword>
<dbReference type="Proteomes" id="UP000605259">
    <property type="component" value="Unassembled WGS sequence"/>
</dbReference>
<sequence>MRKGLISFIICLLCIPSVASTHAQEAPRKVLLIYSNETNEIDAQVRILDMLVGHFTTNVTIKGDIEVTEEVMKEQYTHVIYFGEKQKQVASVARDFIDTFSGPVLWIGHNVEQVTHSFPFVQIEGEGVVNTLSMSEAGVYEVEGDGMLILDAKPSQETKTLINGKGKQEEYPLLIQQENRMYAATPSLFDPVGKLLGEAMFSFFGQEPLKEKTKMYLRLEDIHPASDPELLKEIAVFLKEHNIPYMVVVIPVYTNPETQKTLHFSDAKEVRDVLQYMQKNGGSIVLHGYNHQYRQQETGEGFEFWDVDNDSPIYQDKDDVHRKRDDFATEEEYKAYLVEAKKFEEKYTKEKVVNGVTELVSHDLYPLAFEAPHYTMSQAGYEIVSRYFSTYVGQLQMSDKTWGTMYKTAYKTSPTFLHGMKFIPETVGFVEGGNVEDIDKMYEQAKVVTKLSNGMIGGFYHPYLGVDTLQKLVEKLETIPNTEWFDLRTVENSVEVPNIHISTDGKTSDIHVDEKATTIRRWVYLHRMYFPFVLVGGVAIGFGMTYYRNRTKKDNR</sequence>
<dbReference type="SUPFAM" id="SSF88713">
    <property type="entry name" value="Glycoside hydrolase/deacetylase"/>
    <property type="match status" value="1"/>
</dbReference>
<evidence type="ECO:0000313" key="3">
    <source>
        <dbReference type="EMBL" id="GGE78893.1"/>
    </source>
</evidence>
<dbReference type="Pfam" id="PF10096">
    <property type="entry name" value="DUF2334"/>
    <property type="match status" value="1"/>
</dbReference>
<dbReference type="InterPro" id="IPR011330">
    <property type="entry name" value="Glyco_hydro/deAcase_b/a-brl"/>
</dbReference>
<gene>
    <name evidence="3" type="ORF">GCM10007140_30530</name>
</gene>
<dbReference type="RefSeq" id="WP_188389362.1">
    <property type="nucleotide sequence ID" value="NZ_BMFK01000003.1"/>
</dbReference>
<evidence type="ECO:0000256" key="2">
    <source>
        <dbReference type="SAM" id="SignalP"/>
    </source>
</evidence>
<keyword evidence="1" id="KW-1133">Transmembrane helix</keyword>
<evidence type="ECO:0000313" key="4">
    <source>
        <dbReference type="Proteomes" id="UP000605259"/>
    </source>
</evidence>
<evidence type="ECO:0008006" key="5">
    <source>
        <dbReference type="Google" id="ProtNLM"/>
    </source>
</evidence>
<dbReference type="AlphaFoldDB" id="A0A917AWE3"/>
<reference evidence="3" key="1">
    <citation type="journal article" date="2014" name="Int. J. Syst. Evol. Microbiol.">
        <title>Complete genome sequence of Corynebacterium casei LMG S-19264T (=DSM 44701T), isolated from a smear-ripened cheese.</title>
        <authorList>
            <consortium name="US DOE Joint Genome Institute (JGI-PGF)"/>
            <person name="Walter F."/>
            <person name="Albersmeier A."/>
            <person name="Kalinowski J."/>
            <person name="Ruckert C."/>
        </authorList>
    </citation>
    <scope>NUCLEOTIDE SEQUENCE</scope>
    <source>
        <strain evidence="3">CGMCC 1.12698</strain>
    </source>
</reference>
<name>A0A917AWE3_9BACI</name>
<feature type="chain" id="PRO_5038592407" description="DUF2334 domain-containing protein" evidence="2">
    <location>
        <begin position="24"/>
        <end position="556"/>
    </location>
</feature>
<feature type="signal peptide" evidence="2">
    <location>
        <begin position="1"/>
        <end position="23"/>
    </location>
</feature>
<accession>A0A917AWE3</accession>
<dbReference type="EMBL" id="BMFK01000003">
    <property type="protein sequence ID" value="GGE78893.1"/>
    <property type="molecule type" value="Genomic_DNA"/>
</dbReference>